<dbReference type="InterPro" id="IPR033399">
    <property type="entry name" value="TP_0789-like"/>
</dbReference>
<comment type="caution">
    <text evidence="3">The sequence shown here is derived from an EMBL/GenBank/DDBJ whole genome shotgun (WGS) entry which is preliminary data.</text>
</comment>
<dbReference type="RefSeq" id="WP_345303655.1">
    <property type="nucleotide sequence ID" value="NZ_BAABJE010000014.1"/>
</dbReference>
<dbReference type="Gene3D" id="2.50.20.10">
    <property type="entry name" value="Lipoprotein localisation LolA/LolB/LppX"/>
    <property type="match status" value="1"/>
</dbReference>
<keyword evidence="3" id="KW-0449">Lipoprotein</keyword>
<keyword evidence="1" id="KW-0732">Signal</keyword>
<accession>A0ABP9BSF7</accession>
<keyword evidence="4" id="KW-1185">Reference proteome</keyword>
<dbReference type="Proteomes" id="UP001499959">
    <property type="component" value="Unassembled WGS sequence"/>
</dbReference>
<evidence type="ECO:0000256" key="1">
    <source>
        <dbReference type="SAM" id="SignalP"/>
    </source>
</evidence>
<reference evidence="4" key="1">
    <citation type="journal article" date="2019" name="Int. J. Syst. Evol. Microbiol.">
        <title>The Global Catalogue of Microorganisms (GCM) 10K type strain sequencing project: providing services to taxonomists for standard genome sequencing and annotation.</title>
        <authorList>
            <consortium name="The Broad Institute Genomics Platform"/>
            <consortium name="The Broad Institute Genome Sequencing Center for Infectious Disease"/>
            <person name="Wu L."/>
            <person name="Ma J."/>
        </authorList>
    </citation>
    <scope>NUCLEOTIDE SEQUENCE [LARGE SCALE GENOMIC DNA]</scope>
    <source>
        <strain evidence="4">JCM 18204</strain>
    </source>
</reference>
<organism evidence="3 4">
    <name type="scientific">Lysobacter hankyongensis</name>
    <dbReference type="NCBI Taxonomy" id="1176535"/>
    <lineage>
        <taxon>Bacteria</taxon>
        <taxon>Pseudomonadati</taxon>
        <taxon>Pseudomonadota</taxon>
        <taxon>Gammaproteobacteria</taxon>
        <taxon>Lysobacterales</taxon>
        <taxon>Lysobacteraceae</taxon>
        <taxon>Lysobacter</taxon>
    </lineage>
</organism>
<sequence length="307" mass="35020">MKTPYSILLASLFLAAPAASFAQNAHEIMTKVDDATNHSYSSSVRQMKFSTCRYNVIGGKLSCAEKPRIVAIESFGVHRRPPGQRDLEFKALDVIFQPVSDKNTAMLSWGYAEDDKASDFWVYLPVLSKVKRIVSVADNGESGAVFGSELSAEDADVRKVRDYTYKLLGEDTYRGRPVWKIESTPTASRSKRSFYGRIVSYVDKERFIVLKEDLYDRSGRHYKQYTVLNVKQMGKVWLVTDAAMNNLTKRRITTWEHPSVVLNVDIDEEFLGQRSLTDFAYRERQMQLYRKHLAQGKNGTQQVSTKP</sequence>
<feature type="signal peptide" evidence="1">
    <location>
        <begin position="1"/>
        <end position="22"/>
    </location>
</feature>
<dbReference type="Pfam" id="PF17131">
    <property type="entry name" value="LolA_like"/>
    <property type="match status" value="1"/>
</dbReference>
<evidence type="ECO:0000313" key="3">
    <source>
        <dbReference type="EMBL" id="GAA4797888.1"/>
    </source>
</evidence>
<protein>
    <submittedName>
        <fullName evidence="3">Outer membrane lipoprotein-sorting protein</fullName>
    </submittedName>
</protein>
<proteinExistence type="predicted"/>
<evidence type="ECO:0000259" key="2">
    <source>
        <dbReference type="Pfam" id="PF17131"/>
    </source>
</evidence>
<gene>
    <name evidence="3" type="ORF">GCM10023307_24790</name>
</gene>
<dbReference type="CDD" id="cd16329">
    <property type="entry name" value="LolA_like"/>
    <property type="match status" value="1"/>
</dbReference>
<feature type="domain" description="Uncharacterized protein TP-0789" evidence="2">
    <location>
        <begin position="91"/>
        <end position="277"/>
    </location>
</feature>
<feature type="chain" id="PRO_5047241854" evidence="1">
    <location>
        <begin position="23"/>
        <end position="307"/>
    </location>
</feature>
<evidence type="ECO:0000313" key="4">
    <source>
        <dbReference type="Proteomes" id="UP001499959"/>
    </source>
</evidence>
<name>A0ABP9BSF7_9GAMM</name>
<dbReference type="EMBL" id="BAABJE010000014">
    <property type="protein sequence ID" value="GAA4797888.1"/>
    <property type="molecule type" value="Genomic_DNA"/>
</dbReference>